<comment type="caution">
    <text evidence="2">The sequence shown here is derived from an EMBL/GenBank/DDBJ whole genome shotgun (WGS) entry which is preliminary data.</text>
</comment>
<organism evidence="2 3">
    <name type="scientific">endosymbiont of Escarpia spicata</name>
    <dbReference type="NCBI Taxonomy" id="2200908"/>
    <lineage>
        <taxon>Bacteria</taxon>
        <taxon>Pseudomonadati</taxon>
        <taxon>Pseudomonadota</taxon>
        <taxon>Gammaproteobacteria</taxon>
        <taxon>sulfur-oxidizing symbionts</taxon>
    </lineage>
</organism>
<protein>
    <recommendedName>
        <fullName evidence="4">PKD/Chitinase domain-containing protein</fullName>
    </recommendedName>
</protein>
<dbReference type="AlphaFoldDB" id="A0A370D8G8"/>
<feature type="chain" id="PRO_5016713013" description="PKD/Chitinase domain-containing protein" evidence="1">
    <location>
        <begin position="24"/>
        <end position="498"/>
    </location>
</feature>
<dbReference type="InterPro" id="IPR035986">
    <property type="entry name" value="PKD_dom_sf"/>
</dbReference>
<accession>A0A370D8G8</accession>
<evidence type="ECO:0000313" key="3">
    <source>
        <dbReference type="Proteomes" id="UP000254771"/>
    </source>
</evidence>
<dbReference type="Gene3D" id="2.60.40.10">
    <property type="entry name" value="Immunoglobulins"/>
    <property type="match status" value="1"/>
</dbReference>
<dbReference type="Proteomes" id="UP000254771">
    <property type="component" value="Unassembled WGS sequence"/>
</dbReference>
<gene>
    <name evidence="2" type="ORF">DIZ78_17665</name>
</gene>
<dbReference type="InterPro" id="IPR013783">
    <property type="entry name" value="Ig-like_fold"/>
</dbReference>
<evidence type="ECO:0000313" key="2">
    <source>
        <dbReference type="EMBL" id="RDH80890.1"/>
    </source>
</evidence>
<sequence length="498" mass="53198">MKTKNNFCGLMLGLVLFTAPSHAAVTQVNGSGEVTGATGVLVSGNLYDVEFFIGTCLDVFTNCVEGNHDFAFSTASDAAAAAQAIFDQVFPVNTAGHPSYVTGYNVLGGNVVFGRVASYHFTDPAGNFVSDFAARNYIPYGYARWSESTAAPPTAEFAFQQLTNIGNTALVRLDGTGSFDPDAGDVLTFQWTVDGMADCVGNLALCGVIDIPLGFGAHDVTLTVTDPEGASDEITKTVTLNPAELAVLEIDKSKVKFTENSYVKFHGEIGLPFGEDYTTLLAEAVANIYVAGVEILPPATVVFMPEVGADEWEYEGNEATNGISKFKIDWKGARYRFKESDYPINIKSHIITPTETVLTLKYKMKDIGGPFQMDIDGLALIEVDALGGATTVTAGVLIEMEEAGKEIALTLPFTLVDTSIITLSGTVTRVLYVVEGLKGSIGRFELEANFDASPFPAGAATLPRTIDLDIDVGAQRYFGSASLGESELSVKKDKWRSK</sequence>
<evidence type="ECO:0008006" key="4">
    <source>
        <dbReference type="Google" id="ProtNLM"/>
    </source>
</evidence>
<evidence type="ECO:0000256" key="1">
    <source>
        <dbReference type="SAM" id="SignalP"/>
    </source>
</evidence>
<keyword evidence="1" id="KW-0732">Signal</keyword>
<keyword evidence="3" id="KW-1185">Reference proteome</keyword>
<name>A0A370D8G8_9GAMM</name>
<proteinExistence type="predicted"/>
<feature type="signal peptide" evidence="1">
    <location>
        <begin position="1"/>
        <end position="23"/>
    </location>
</feature>
<dbReference type="EMBL" id="QFXE01000023">
    <property type="protein sequence ID" value="RDH80890.1"/>
    <property type="molecule type" value="Genomic_DNA"/>
</dbReference>
<reference evidence="2 3" key="1">
    <citation type="journal article" date="2018" name="ISME J.">
        <title>Endosymbiont genomes yield clues of tubeworm success.</title>
        <authorList>
            <person name="Li Y."/>
            <person name="Liles M.R."/>
            <person name="Halanych K.M."/>
        </authorList>
    </citation>
    <scope>NUCLEOTIDE SEQUENCE [LARGE SCALE GENOMIC DNA]</scope>
    <source>
        <strain evidence="2">A1462</strain>
    </source>
</reference>
<dbReference type="SUPFAM" id="SSF49299">
    <property type="entry name" value="PKD domain"/>
    <property type="match status" value="1"/>
</dbReference>